<organism evidence="2 3">
    <name type="scientific">Fraxinus pennsylvanica</name>
    <dbReference type="NCBI Taxonomy" id="56036"/>
    <lineage>
        <taxon>Eukaryota</taxon>
        <taxon>Viridiplantae</taxon>
        <taxon>Streptophyta</taxon>
        <taxon>Embryophyta</taxon>
        <taxon>Tracheophyta</taxon>
        <taxon>Spermatophyta</taxon>
        <taxon>Magnoliopsida</taxon>
        <taxon>eudicotyledons</taxon>
        <taxon>Gunneridae</taxon>
        <taxon>Pentapetalae</taxon>
        <taxon>asterids</taxon>
        <taxon>lamiids</taxon>
        <taxon>Lamiales</taxon>
        <taxon>Oleaceae</taxon>
        <taxon>Oleeae</taxon>
        <taxon>Fraxinus</taxon>
    </lineage>
</organism>
<dbReference type="Proteomes" id="UP000834106">
    <property type="component" value="Chromosome 23"/>
</dbReference>
<evidence type="ECO:0000313" key="2">
    <source>
        <dbReference type="EMBL" id="CAI9787540.1"/>
    </source>
</evidence>
<accession>A0AAD2EGW0</accession>
<gene>
    <name evidence="2" type="ORF">FPE_LOCUS34970</name>
</gene>
<proteinExistence type="predicted"/>
<dbReference type="EMBL" id="OU503058">
    <property type="protein sequence ID" value="CAI9787540.1"/>
    <property type="molecule type" value="Genomic_DNA"/>
</dbReference>
<evidence type="ECO:0000256" key="1">
    <source>
        <dbReference type="SAM" id="MobiDB-lite"/>
    </source>
</evidence>
<keyword evidence="3" id="KW-1185">Reference proteome</keyword>
<reference evidence="2" key="1">
    <citation type="submission" date="2023-05" db="EMBL/GenBank/DDBJ databases">
        <authorList>
            <person name="Huff M."/>
        </authorList>
    </citation>
    <scope>NUCLEOTIDE SEQUENCE</scope>
</reference>
<name>A0AAD2EGW0_9LAMI</name>
<dbReference type="AlphaFoldDB" id="A0AAD2EGW0"/>
<protein>
    <submittedName>
        <fullName evidence="2">Uncharacterized protein</fullName>
    </submittedName>
</protein>
<evidence type="ECO:0000313" key="3">
    <source>
        <dbReference type="Proteomes" id="UP000834106"/>
    </source>
</evidence>
<sequence length="151" mass="16470">MKRTELDLTSKVTIHVNSSEAAKGGDNMDPGTKIALISTSAESVTHVAPSEEKSSEKAAPSPLPLAEEKKKKPKPNMETTSVIEEPEETSSPPKPSATNPICPQKTRKENFAFKPLAFFFSLRHPFLDHLSSYFCEERERIVGIGLSCLGG</sequence>
<feature type="region of interest" description="Disordered" evidence="1">
    <location>
        <begin position="38"/>
        <end position="103"/>
    </location>
</feature>